<name>A0A2X2CXI1_PSELU</name>
<keyword evidence="4" id="KW-0228">DNA excision</keyword>
<dbReference type="Proteomes" id="UP000250443">
    <property type="component" value="Unassembled WGS sequence"/>
</dbReference>
<dbReference type="NCBIfam" id="TIGR00629">
    <property type="entry name" value="uvde"/>
    <property type="match status" value="1"/>
</dbReference>
<protein>
    <submittedName>
        <fullName evidence="7">UV DNA damage repair endonuclease UvsE</fullName>
    </submittedName>
    <submittedName>
        <fullName evidence="8">UV-endonuclease UvdE</fullName>
        <ecNumber evidence="8">3.-.-.-</ecNumber>
    </submittedName>
</protein>
<dbReference type="InterPro" id="IPR036237">
    <property type="entry name" value="Xyl_isomerase-like_sf"/>
</dbReference>
<dbReference type="EC" id="3.-.-.-" evidence="8"/>
<organism evidence="8 9">
    <name type="scientific">Pseudomonas luteola</name>
    <dbReference type="NCBI Taxonomy" id="47886"/>
    <lineage>
        <taxon>Bacteria</taxon>
        <taxon>Pseudomonadati</taxon>
        <taxon>Pseudomonadota</taxon>
        <taxon>Gammaproteobacteria</taxon>
        <taxon>Pseudomonadales</taxon>
        <taxon>Pseudomonadaceae</taxon>
        <taxon>Pseudomonas</taxon>
    </lineage>
</organism>
<evidence type="ECO:0000313" key="9">
    <source>
        <dbReference type="Proteomes" id="UP000250443"/>
    </source>
</evidence>
<dbReference type="GO" id="GO:0006289">
    <property type="term" value="P:nucleotide-excision repair"/>
    <property type="evidence" value="ECO:0007669"/>
    <property type="project" value="InterPro"/>
</dbReference>
<evidence type="ECO:0000313" key="10">
    <source>
        <dbReference type="Proteomes" id="UP000626180"/>
    </source>
</evidence>
<evidence type="ECO:0000313" key="7">
    <source>
        <dbReference type="EMBL" id="MBF8641771.1"/>
    </source>
</evidence>
<evidence type="ECO:0000256" key="5">
    <source>
        <dbReference type="ARBA" id="ARBA00022801"/>
    </source>
</evidence>
<dbReference type="EMBL" id="UAUF01000014">
    <property type="protein sequence ID" value="SPZ11734.1"/>
    <property type="molecule type" value="Genomic_DNA"/>
</dbReference>
<dbReference type="GO" id="GO:0009411">
    <property type="term" value="P:response to UV"/>
    <property type="evidence" value="ECO:0007669"/>
    <property type="project" value="InterPro"/>
</dbReference>
<evidence type="ECO:0000256" key="3">
    <source>
        <dbReference type="ARBA" id="ARBA00022763"/>
    </source>
</evidence>
<evidence type="ECO:0000256" key="4">
    <source>
        <dbReference type="ARBA" id="ARBA00022769"/>
    </source>
</evidence>
<keyword evidence="10" id="KW-1185">Reference proteome</keyword>
<evidence type="ECO:0000256" key="2">
    <source>
        <dbReference type="ARBA" id="ARBA00022759"/>
    </source>
</evidence>
<keyword evidence="6" id="KW-0234">DNA repair</keyword>
<dbReference type="EMBL" id="JADMCD010000007">
    <property type="protein sequence ID" value="MBF8641771.1"/>
    <property type="molecule type" value="Genomic_DNA"/>
</dbReference>
<dbReference type="RefSeq" id="WP_010795740.1">
    <property type="nucleotide sequence ID" value="NZ_CP069262.1"/>
</dbReference>
<dbReference type="Gene3D" id="3.20.20.150">
    <property type="entry name" value="Divalent-metal-dependent TIM barrel enzymes"/>
    <property type="match status" value="1"/>
</dbReference>
<dbReference type="AlphaFoldDB" id="A0A2X2CXI1"/>
<sequence length="341" mass="40237">MYRIGFACNYRHPDRSLPAKEIEAIERLYNGKTTTLRWLSSQTTEAAEEKLLYVIEHNLQAQMRLLQYVNSLPVHLHMMRMSSDILPFYSHPSYAYFYDSTAIRDFISEQFQGIGDYARTHDIRLSMHPGQYCVLASDNPDTVENSIREFEYHADMIRMMGYGRQFQDFKCNIHIAGKLGVEGILHIWPRLSDVARNCITFENEEKKYGVDACLELADHAPVVLDIHHCWIHEGRYIDRHDPRVKRIVESWRGVRPAMHYSQSQEMLMELGISADEKIEMEQLLTKVNKRDLYGHSDRMWNRWCNEYAKSFLDEFDIMFEAKHKNLAVIDFYEQYMVQKAA</sequence>
<accession>A0A2X2CXI1</accession>
<dbReference type="PANTHER" id="PTHR31290">
    <property type="entry name" value="UV-DAMAGE ENDONUCLEASE"/>
    <property type="match status" value="1"/>
</dbReference>
<keyword evidence="1" id="KW-0540">Nuclease</keyword>
<gene>
    <name evidence="8" type="primary">uvsE</name>
    <name evidence="7" type="ORF">IRZ65_13875</name>
    <name evidence="8" type="ORF">NCTC11842_03986</name>
</gene>
<keyword evidence="5 8" id="KW-0378">Hydrolase</keyword>
<dbReference type="Pfam" id="PF03851">
    <property type="entry name" value="UvdE"/>
    <property type="match status" value="1"/>
</dbReference>
<dbReference type="GO" id="GO:0004519">
    <property type="term" value="F:endonuclease activity"/>
    <property type="evidence" value="ECO:0007669"/>
    <property type="project" value="UniProtKB-KW"/>
</dbReference>
<keyword evidence="2 8" id="KW-0255">Endonuclease</keyword>
<dbReference type="SUPFAM" id="SSF51658">
    <property type="entry name" value="Xylose isomerase-like"/>
    <property type="match status" value="1"/>
</dbReference>
<dbReference type="PANTHER" id="PTHR31290:SF5">
    <property type="entry name" value="UV-DAMAGE ENDONUCLEASE"/>
    <property type="match status" value="1"/>
</dbReference>
<dbReference type="Proteomes" id="UP000626180">
    <property type="component" value="Unassembled WGS sequence"/>
</dbReference>
<evidence type="ECO:0000256" key="6">
    <source>
        <dbReference type="ARBA" id="ARBA00023204"/>
    </source>
</evidence>
<dbReference type="GO" id="GO:0016787">
    <property type="term" value="F:hydrolase activity"/>
    <property type="evidence" value="ECO:0007669"/>
    <property type="project" value="UniProtKB-KW"/>
</dbReference>
<proteinExistence type="predicted"/>
<evidence type="ECO:0000256" key="1">
    <source>
        <dbReference type="ARBA" id="ARBA00022722"/>
    </source>
</evidence>
<keyword evidence="3" id="KW-0227">DNA damage</keyword>
<reference evidence="7 10" key="2">
    <citation type="submission" date="2020-10" db="EMBL/GenBank/DDBJ databases">
        <title>Genome sequences of Pseudomonas isolates.</title>
        <authorList>
            <person name="Wessels L."/>
            <person name="Reich F."/>
            <person name="Hammerl J."/>
        </authorList>
    </citation>
    <scope>NUCLEOTIDE SEQUENCE [LARGE SCALE GENOMIC DNA]</scope>
    <source>
        <strain evidence="7 10">20-MO00624-0</strain>
    </source>
</reference>
<dbReference type="InterPro" id="IPR004601">
    <property type="entry name" value="UvdE"/>
</dbReference>
<reference evidence="8 9" key="1">
    <citation type="submission" date="2018-06" db="EMBL/GenBank/DDBJ databases">
        <authorList>
            <consortium name="Pathogen Informatics"/>
            <person name="Doyle S."/>
        </authorList>
    </citation>
    <scope>NUCLEOTIDE SEQUENCE [LARGE SCALE GENOMIC DNA]</scope>
    <source>
        <strain evidence="8 9">NCTC11842</strain>
    </source>
</reference>
<evidence type="ECO:0000313" key="8">
    <source>
        <dbReference type="EMBL" id="SPZ11734.1"/>
    </source>
</evidence>